<reference evidence="7" key="2">
    <citation type="submission" date="2025-09" db="UniProtKB">
        <authorList>
            <consortium name="Ensembl"/>
        </authorList>
    </citation>
    <scope>IDENTIFICATION</scope>
</reference>
<accession>A0A8C4NCC5</accession>
<protein>
    <recommendedName>
        <fullName evidence="3">Coiled-coil domain-containing protein 172</fullName>
    </recommendedName>
</protein>
<evidence type="ECO:0000256" key="4">
    <source>
        <dbReference type="ARBA" id="ARBA00022490"/>
    </source>
</evidence>
<proteinExistence type="inferred from homology"/>
<dbReference type="PANTHER" id="PTHR22419">
    <property type="entry name" value="COILED-COIL DOMAIN-CONTAINING PROTEIN 172"/>
    <property type="match status" value="1"/>
</dbReference>
<name>A0A8C4NCC5_EPTBU</name>
<reference evidence="7" key="1">
    <citation type="submission" date="2025-08" db="UniProtKB">
        <authorList>
            <consortium name="Ensembl"/>
        </authorList>
    </citation>
    <scope>IDENTIFICATION</scope>
</reference>
<keyword evidence="5 6" id="KW-0175">Coiled coil</keyword>
<dbReference type="PANTHER" id="PTHR22419:SF2">
    <property type="entry name" value="COILED-COIL DOMAIN-CONTAINING PROTEIN 172"/>
    <property type="match status" value="1"/>
</dbReference>
<dbReference type="InterPro" id="IPR029618">
    <property type="entry name" value="CCDC172"/>
</dbReference>
<evidence type="ECO:0000256" key="2">
    <source>
        <dbReference type="ARBA" id="ARBA00008975"/>
    </source>
</evidence>
<keyword evidence="4" id="KW-0963">Cytoplasm</keyword>
<evidence type="ECO:0000256" key="6">
    <source>
        <dbReference type="SAM" id="Coils"/>
    </source>
</evidence>
<evidence type="ECO:0000313" key="7">
    <source>
        <dbReference type="Ensembl" id="ENSEBUP00000004803.1"/>
    </source>
</evidence>
<evidence type="ECO:0000256" key="3">
    <source>
        <dbReference type="ARBA" id="ARBA00022327"/>
    </source>
</evidence>
<dbReference type="AlphaFoldDB" id="A0A8C4NCC5"/>
<evidence type="ECO:0000256" key="5">
    <source>
        <dbReference type="ARBA" id="ARBA00023054"/>
    </source>
</evidence>
<dbReference type="GO" id="GO:0005737">
    <property type="term" value="C:cytoplasm"/>
    <property type="evidence" value="ECO:0007669"/>
    <property type="project" value="UniProtKB-SubCell"/>
</dbReference>
<sequence>MNIEMIFEEIIHSEQRALDDRCKLNEVKNKIPKIRGMIQKCYEDISTSEETLDNTGLKLCEEEMDLELLKIRQQSVESKEVEIEKEVHNLKKRMVEEKMRLTVEKDEFIIELNQFLQEYDVTNDAREERKQQHQEQFLKLKGIIAELEKALETDFSQENMNTEALQKERIKVFKELEINPEYLKLKKELQLYKEKLQPSALLFPAK</sequence>
<dbReference type="Proteomes" id="UP000694388">
    <property type="component" value="Unplaced"/>
</dbReference>
<organism evidence="7 8">
    <name type="scientific">Eptatretus burgeri</name>
    <name type="common">Inshore hagfish</name>
    <dbReference type="NCBI Taxonomy" id="7764"/>
    <lineage>
        <taxon>Eukaryota</taxon>
        <taxon>Metazoa</taxon>
        <taxon>Chordata</taxon>
        <taxon>Craniata</taxon>
        <taxon>Vertebrata</taxon>
        <taxon>Cyclostomata</taxon>
        <taxon>Myxini</taxon>
        <taxon>Myxiniformes</taxon>
        <taxon>Myxinidae</taxon>
        <taxon>Eptatretinae</taxon>
        <taxon>Eptatretus</taxon>
    </lineage>
</organism>
<evidence type="ECO:0000256" key="1">
    <source>
        <dbReference type="ARBA" id="ARBA00004496"/>
    </source>
</evidence>
<feature type="coiled-coil region" evidence="6">
    <location>
        <begin position="73"/>
        <end position="150"/>
    </location>
</feature>
<comment type="similarity">
    <text evidence="2">Belongs to the CCDC172 family.</text>
</comment>
<evidence type="ECO:0000313" key="8">
    <source>
        <dbReference type="Proteomes" id="UP000694388"/>
    </source>
</evidence>
<dbReference type="Ensembl" id="ENSEBUT00000005241.1">
    <property type="protein sequence ID" value="ENSEBUP00000004803.1"/>
    <property type="gene ID" value="ENSEBUG00000003334.1"/>
</dbReference>
<keyword evidence="8" id="KW-1185">Reference proteome</keyword>
<comment type="subcellular location">
    <subcellularLocation>
        <location evidence="1">Cytoplasm</location>
    </subcellularLocation>
</comment>